<evidence type="ECO:0000313" key="2">
    <source>
        <dbReference type="EMBL" id="KAJ1081262.1"/>
    </source>
</evidence>
<reference evidence="2" key="1">
    <citation type="journal article" date="2022" name="bioRxiv">
        <title>Sequencing and chromosome-scale assembly of the giantPleurodeles waltlgenome.</title>
        <authorList>
            <person name="Brown T."/>
            <person name="Elewa A."/>
            <person name="Iarovenko S."/>
            <person name="Subramanian E."/>
            <person name="Araus A.J."/>
            <person name="Petzold A."/>
            <person name="Susuki M."/>
            <person name="Suzuki K.-i.T."/>
            <person name="Hayashi T."/>
            <person name="Toyoda A."/>
            <person name="Oliveira C."/>
            <person name="Osipova E."/>
            <person name="Leigh N.D."/>
            <person name="Simon A."/>
            <person name="Yun M.H."/>
        </authorList>
    </citation>
    <scope>NUCLEOTIDE SEQUENCE</scope>
    <source>
        <strain evidence="2">20211129_DDA</strain>
        <tissue evidence="2">Liver</tissue>
    </source>
</reference>
<dbReference type="EMBL" id="JANPWB010000016">
    <property type="protein sequence ID" value="KAJ1081262.1"/>
    <property type="molecule type" value="Genomic_DNA"/>
</dbReference>
<keyword evidence="3" id="KW-1185">Reference proteome</keyword>
<dbReference type="AlphaFoldDB" id="A0AAV7KRH8"/>
<evidence type="ECO:0000313" key="3">
    <source>
        <dbReference type="Proteomes" id="UP001066276"/>
    </source>
</evidence>
<feature type="compositionally biased region" description="Basic and acidic residues" evidence="1">
    <location>
        <begin position="12"/>
        <end position="21"/>
    </location>
</feature>
<name>A0AAV7KRH8_PLEWA</name>
<evidence type="ECO:0000256" key="1">
    <source>
        <dbReference type="SAM" id="MobiDB-lite"/>
    </source>
</evidence>
<feature type="region of interest" description="Disordered" evidence="1">
    <location>
        <begin position="1"/>
        <end position="21"/>
    </location>
</feature>
<feature type="region of interest" description="Disordered" evidence="1">
    <location>
        <begin position="146"/>
        <end position="182"/>
    </location>
</feature>
<comment type="caution">
    <text evidence="2">The sequence shown here is derived from an EMBL/GenBank/DDBJ whole genome shotgun (WGS) entry which is preliminary data.</text>
</comment>
<gene>
    <name evidence="2" type="ORF">NDU88_001445</name>
</gene>
<organism evidence="2 3">
    <name type="scientific">Pleurodeles waltl</name>
    <name type="common">Iberian ribbed newt</name>
    <dbReference type="NCBI Taxonomy" id="8319"/>
    <lineage>
        <taxon>Eukaryota</taxon>
        <taxon>Metazoa</taxon>
        <taxon>Chordata</taxon>
        <taxon>Craniata</taxon>
        <taxon>Vertebrata</taxon>
        <taxon>Euteleostomi</taxon>
        <taxon>Amphibia</taxon>
        <taxon>Batrachia</taxon>
        <taxon>Caudata</taxon>
        <taxon>Salamandroidea</taxon>
        <taxon>Salamandridae</taxon>
        <taxon>Pleurodelinae</taxon>
        <taxon>Pleurodeles</taxon>
    </lineage>
</organism>
<feature type="compositionally biased region" description="Basic and acidic residues" evidence="1">
    <location>
        <begin position="173"/>
        <end position="182"/>
    </location>
</feature>
<sequence length="200" mass="22113">METHGVRSGQEGGEKAKGDKESGWPAFRLYRMNNIDPDILLGDKHKSYTDTRCNIHRAPFCPMQITSLDIHLTSGSNSHIPGGVYVMSRVSETPHCWGTIGSAQLDPEVVDTVVSNQEMANTEAGRVFKPQKTSPEGGRCFPGGDIDGRLTQQSGAETAPGQLRSLERQTNPRCRDVQEAKQRNTDTGRFRIVFLPIFKL</sequence>
<proteinExistence type="predicted"/>
<accession>A0AAV7KRH8</accession>
<protein>
    <submittedName>
        <fullName evidence="2">Uncharacterized protein</fullName>
    </submittedName>
</protein>
<dbReference type="Proteomes" id="UP001066276">
    <property type="component" value="Chromosome 12"/>
</dbReference>